<evidence type="ECO:0000313" key="2">
    <source>
        <dbReference type="EMBL" id="GAT19801.1"/>
    </source>
</evidence>
<dbReference type="AlphaFoldDB" id="A0A146F225"/>
<evidence type="ECO:0000313" key="3">
    <source>
        <dbReference type="Proteomes" id="UP000075230"/>
    </source>
</evidence>
<feature type="region of interest" description="Disordered" evidence="1">
    <location>
        <begin position="1"/>
        <end position="31"/>
    </location>
</feature>
<organism evidence="2 3">
    <name type="scientific">Aspergillus kawachii</name>
    <name type="common">White koji mold</name>
    <name type="synonym">Aspergillus awamori var. kawachi</name>
    <dbReference type="NCBI Taxonomy" id="1069201"/>
    <lineage>
        <taxon>Eukaryota</taxon>
        <taxon>Fungi</taxon>
        <taxon>Dikarya</taxon>
        <taxon>Ascomycota</taxon>
        <taxon>Pezizomycotina</taxon>
        <taxon>Eurotiomycetes</taxon>
        <taxon>Eurotiomycetidae</taxon>
        <taxon>Eurotiales</taxon>
        <taxon>Aspergillaceae</taxon>
        <taxon>Aspergillus</taxon>
        <taxon>Aspergillus subgen. Circumdati</taxon>
    </lineage>
</organism>
<accession>A0A146F225</accession>
<feature type="region of interest" description="Disordered" evidence="1">
    <location>
        <begin position="70"/>
        <end position="107"/>
    </location>
</feature>
<proteinExistence type="predicted"/>
<reference evidence="2 3" key="1">
    <citation type="journal article" date="2016" name="DNA Res.">
        <title>Genome sequence of Aspergillus luchuensis NBRC 4314.</title>
        <authorList>
            <person name="Yamada O."/>
            <person name="Machida M."/>
            <person name="Hosoyama A."/>
            <person name="Goto M."/>
            <person name="Takahashi T."/>
            <person name="Futagami T."/>
            <person name="Yamagata Y."/>
            <person name="Takeuchi M."/>
            <person name="Kobayashi T."/>
            <person name="Koike H."/>
            <person name="Abe K."/>
            <person name="Asai K."/>
            <person name="Arita M."/>
            <person name="Fujita N."/>
            <person name="Fukuda K."/>
            <person name="Higa K."/>
            <person name="Horikawa H."/>
            <person name="Ishikawa T."/>
            <person name="Jinno K."/>
            <person name="Kato Y."/>
            <person name="Kirimura K."/>
            <person name="Mizutani O."/>
            <person name="Nakasone K."/>
            <person name="Sano M."/>
            <person name="Shiraishi Y."/>
            <person name="Tsukahara M."/>
            <person name="Gomi K."/>
        </authorList>
    </citation>
    <scope>NUCLEOTIDE SEQUENCE [LARGE SCALE GENOMIC DNA]</scope>
    <source>
        <strain evidence="2 3">RIB 2604</strain>
    </source>
</reference>
<evidence type="ECO:0000256" key="1">
    <source>
        <dbReference type="SAM" id="MobiDB-lite"/>
    </source>
</evidence>
<reference evidence="3" key="2">
    <citation type="submission" date="2016-02" db="EMBL/GenBank/DDBJ databases">
        <title>Genome sequencing of Aspergillus luchuensis NBRC 4314.</title>
        <authorList>
            <person name="Yamada O."/>
        </authorList>
    </citation>
    <scope>NUCLEOTIDE SEQUENCE [LARGE SCALE GENOMIC DNA]</scope>
    <source>
        <strain evidence="3">RIB 2604</strain>
    </source>
</reference>
<comment type="caution">
    <text evidence="2">The sequence shown here is derived from an EMBL/GenBank/DDBJ whole genome shotgun (WGS) entry which is preliminary data.</text>
</comment>
<gene>
    <name evidence="2" type="ORF">RIB2604_00603830</name>
</gene>
<name>A0A146F225_ASPKA</name>
<protein>
    <submittedName>
        <fullName evidence="2">Oxidoreductase domain containing protein</fullName>
    </submittedName>
</protein>
<sequence length="107" mass="11265">MALTATGIAGKTSDMDESQRNTTTGERAKDCKKQIGWVDRPGRRAARDITATGSSSGLSFAERQLLVAPSKGWERAREGTGGSRRGGATGAIRAGRLEIDSEGPMGR</sequence>
<dbReference type="Proteomes" id="UP000075230">
    <property type="component" value="Unassembled WGS sequence"/>
</dbReference>
<dbReference type="EMBL" id="BCWF01000006">
    <property type="protein sequence ID" value="GAT19801.1"/>
    <property type="molecule type" value="Genomic_DNA"/>
</dbReference>
<feature type="compositionally biased region" description="Gly residues" evidence="1">
    <location>
        <begin position="79"/>
        <end position="89"/>
    </location>
</feature>